<organism evidence="2 3">
    <name type="scientific">Laccaria amethystina LaAM-08-1</name>
    <dbReference type="NCBI Taxonomy" id="1095629"/>
    <lineage>
        <taxon>Eukaryota</taxon>
        <taxon>Fungi</taxon>
        <taxon>Dikarya</taxon>
        <taxon>Basidiomycota</taxon>
        <taxon>Agaricomycotina</taxon>
        <taxon>Agaricomycetes</taxon>
        <taxon>Agaricomycetidae</taxon>
        <taxon>Agaricales</taxon>
        <taxon>Agaricineae</taxon>
        <taxon>Hydnangiaceae</taxon>
        <taxon>Laccaria</taxon>
    </lineage>
</organism>
<evidence type="ECO:0000256" key="1">
    <source>
        <dbReference type="SAM" id="MobiDB-lite"/>
    </source>
</evidence>
<feature type="region of interest" description="Disordered" evidence="1">
    <location>
        <begin position="62"/>
        <end position="89"/>
    </location>
</feature>
<protein>
    <submittedName>
        <fullName evidence="2">Uncharacterized protein</fullName>
    </submittedName>
</protein>
<dbReference type="HOGENOM" id="CLU_1295069_0_0_1"/>
<proteinExistence type="predicted"/>
<keyword evidence="3" id="KW-1185">Reference proteome</keyword>
<evidence type="ECO:0000313" key="3">
    <source>
        <dbReference type="Proteomes" id="UP000054477"/>
    </source>
</evidence>
<sequence>MSASPPKPNFFSNHTVTLNVPLHEAFPILATSAGHERVCRLSKLCTGFELLQRDTVFSGPSGLGDGTRFRTMDPGTAPSPAPEGEGVHEGKTVHRQHFNMTETVPVLFGLMKSDVHLAGTLSWVDIEEGASTGQALYESLSDGVGITVWKLRVLEEVDVEEDGKVKGKGTRVTERIEGWAPALLRAIVERACAKAHRLHMEQFHTLFSKDGDT</sequence>
<evidence type="ECO:0000313" key="2">
    <source>
        <dbReference type="EMBL" id="KIJ98144.1"/>
    </source>
</evidence>
<accession>A0A0C9WMG0</accession>
<dbReference type="EMBL" id="KN838676">
    <property type="protein sequence ID" value="KIJ98144.1"/>
    <property type="molecule type" value="Genomic_DNA"/>
</dbReference>
<reference evidence="3" key="2">
    <citation type="submission" date="2015-01" db="EMBL/GenBank/DDBJ databases">
        <title>Evolutionary Origins and Diversification of the Mycorrhizal Mutualists.</title>
        <authorList>
            <consortium name="DOE Joint Genome Institute"/>
            <consortium name="Mycorrhizal Genomics Consortium"/>
            <person name="Kohler A."/>
            <person name="Kuo A."/>
            <person name="Nagy L.G."/>
            <person name="Floudas D."/>
            <person name="Copeland A."/>
            <person name="Barry K.W."/>
            <person name="Cichocki N."/>
            <person name="Veneault-Fourrey C."/>
            <person name="LaButti K."/>
            <person name="Lindquist E.A."/>
            <person name="Lipzen A."/>
            <person name="Lundell T."/>
            <person name="Morin E."/>
            <person name="Murat C."/>
            <person name="Riley R."/>
            <person name="Ohm R."/>
            <person name="Sun H."/>
            <person name="Tunlid A."/>
            <person name="Henrissat B."/>
            <person name="Grigoriev I.V."/>
            <person name="Hibbett D.S."/>
            <person name="Martin F."/>
        </authorList>
    </citation>
    <scope>NUCLEOTIDE SEQUENCE [LARGE SCALE GENOMIC DNA]</scope>
    <source>
        <strain evidence="3">LaAM-08-1</strain>
    </source>
</reference>
<dbReference type="OrthoDB" id="619536at2759"/>
<name>A0A0C9WMG0_9AGAR</name>
<dbReference type="Proteomes" id="UP000054477">
    <property type="component" value="Unassembled WGS sequence"/>
</dbReference>
<gene>
    <name evidence="2" type="ORF">K443DRAFT_9413</name>
</gene>
<dbReference type="AlphaFoldDB" id="A0A0C9WMG0"/>
<reference evidence="2 3" key="1">
    <citation type="submission" date="2014-04" db="EMBL/GenBank/DDBJ databases">
        <authorList>
            <consortium name="DOE Joint Genome Institute"/>
            <person name="Kuo A."/>
            <person name="Kohler A."/>
            <person name="Nagy L.G."/>
            <person name="Floudas D."/>
            <person name="Copeland A."/>
            <person name="Barry K.W."/>
            <person name="Cichocki N."/>
            <person name="Veneault-Fourrey C."/>
            <person name="LaButti K."/>
            <person name="Lindquist E.A."/>
            <person name="Lipzen A."/>
            <person name="Lundell T."/>
            <person name="Morin E."/>
            <person name="Murat C."/>
            <person name="Sun H."/>
            <person name="Tunlid A."/>
            <person name="Henrissat B."/>
            <person name="Grigoriev I.V."/>
            <person name="Hibbett D.S."/>
            <person name="Martin F."/>
            <person name="Nordberg H.P."/>
            <person name="Cantor M.N."/>
            <person name="Hua S.X."/>
        </authorList>
    </citation>
    <scope>NUCLEOTIDE SEQUENCE [LARGE SCALE GENOMIC DNA]</scope>
    <source>
        <strain evidence="2 3">LaAM-08-1</strain>
    </source>
</reference>